<dbReference type="GO" id="GO:0046872">
    <property type="term" value="F:metal ion binding"/>
    <property type="evidence" value="ECO:0007669"/>
    <property type="project" value="UniProtKB-KW"/>
</dbReference>
<dbReference type="InterPro" id="IPR058240">
    <property type="entry name" value="rSAM_sf"/>
</dbReference>
<reference evidence="10 11" key="1">
    <citation type="submission" date="2019-06" db="EMBL/GenBank/DDBJ databases">
        <authorList>
            <person name="Rodrigo-Torres L."/>
            <person name="Arahal R. D."/>
            <person name="Lucena T."/>
        </authorList>
    </citation>
    <scope>NUCLEOTIDE SEQUENCE [LARGE SCALE GENOMIC DNA]</scope>
    <source>
        <strain evidence="10 11">SW08-7</strain>
    </source>
</reference>
<gene>
    <name evidence="10" type="primary">skfB</name>
    <name evidence="9" type="synonym">pqqE_2</name>
    <name evidence="9" type="ORF">IFDJLNFL_3329</name>
    <name evidence="10" type="ORF">MTDSW087_03616</name>
</gene>
<dbReference type="SFLD" id="SFLDS00029">
    <property type="entry name" value="Radical_SAM"/>
    <property type="match status" value="1"/>
</dbReference>
<dbReference type="CDD" id="cd01335">
    <property type="entry name" value="Radical_SAM"/>
    <property type="match status" value="1"/>
</dbReference>
<dbReference type="Pfam" id="PF13186">
    <property type="entry name" value="SPASM"/>
    <property type="match status" value="1"/>
</dbReference>
<evidence type="ECO:0000259" key="8">
    <source>
        <dbReference type="Pfam" id="PF13186"/>
    </source>
</evidence>
<organism evidence="10 11">
    <name type="scientific">Methylobacterium dankookense</name>
    <dbReference type="NCBI Taxonomy" id="560405"/>
    <lineage>
        <taxon>Bacteria</taxon>
        <taxon>Pseudomonadati</taxon>
        <taxon>Pseudomonadota</taxon>
        <taxon>Alphaproteobacteria</taxon>
        <taxon>Hyphomicrobiales</taxon>
        <taxon>Methylobacteriaceae</taxon>
        <taxon>Methylobacterium</taxon>
    </lineage>
</organism>
<evidence type="ECO:0000313" key="10">
    <source>
        <dbReference type="EMBL" id="VUF13908.1"/>
    </source>
</evidence>
<dbReference type="InterPro" id="IPR013785">
    <property type="entry name" value="Aldolase_TIM"/>
</dbReference>
<dbReference type="SUPFAM" id="SSF102114">
    <property type="entry name" value="Radical SAM enzymes"/>
    <property type="match status" value="1"/>
</dbReference>
<dbReference type="Gene3D" id="3.20.20.70">
    <property type="entry name" value="Aldolase class I"/>
    <property type="match status" value="1"/>
</dbReference>
<evidence type="ECO:0000313" key="12">
    <source>
        <dbReference type="Proteomes" id="UP001055303"/>
    </source>
</evidence>
<evidence type="ECO:0000256" key="6">
    <source>
        <dbReference type="ARBA" id="ARBA00023014"/>
    </source>
</evidence>
<keyword evidence="2" id="KW-0004">4Fe-4S</keyword>
<dbReference type="Pfam" id="PF04055">
    <property type="entry name" value="Radical_SAM"/>
    <property type="match status" value="1"/>
</dbReference>
<evidence type="ECO:0000313" key="9">
    <source>
        <dbReference type="EMBL" id="GJD57428.1"/>
    </source>
</evidence>
<dbReference type="GO" id="GO:0016491">
    <property type="term" value="F:oxidoreductase activity"/>
    <property type="evidence" value="ECO:0007669"/>
    <property type="project" value="UniProtKB-KW"/>
</dbReference>
<feature type="domain" description="4Fe4S-binding SPASM" evidence="8">
    <location>
        <begin position="387"/>
        <end position="449"/>
    </location>
</feature>
<keyword evidence="5" id="KW-0408">Iron</keyword>
<dbReference type="EMBL" id="BPQI01000100">
    <property type="protein sequence ID" value="GJD57428.1"/>
    <property type="molecule type" value="Genomic_DNA"/>
</dbReference>
<keyword evidence="10" id="KW-0560">Oxidoreductase</keyword>
<dbReference type="Proteomes" id="UP001055303">
    <property type="component" value="Unassembled WGS sequence"/>
</dbReference>
<dbReference type="CDD" id="cd21109">
    <property type="entry name" value="SPASM"/>
    <property type="match status" value="1"/>
</dbReference>
<dbReference type="OrthoDB" id="9772409at2"/>
<dbReference type="SFLD" id="SFLDG01067">
    <property type="entry name" value="SPASM/twitch_domain_containing"/>
    <property type="match status" value="1"/>
</dbReference>
<feature type="domain" description="Radical SAM core" evidence="7">
    <location>
        <begin position="154"/>
        <end position="287"/>
    </location>
</feature>
<dbReference type="EMBL" id="CABFVH010000025">
    <property type="protein sequence ID" value="VUF13908.1"/>
    <property type="molecule type" value="Genomic_DNA"/>
</dbReference>
<dbReference type="RefSeq" id="WP_144766251.1">
    <property type="nucleotide sequence ID" value="NZ_BPQI01000100.1"/>
</dbReference>
<dbReference type="PANTHER" id="PTHR11228:SF7">
    <property type="entry name" value="PQQA PEPTIDE CYCLASE"/>
    <property type="match status" value="1"/>
</dbReference>
<protein>
    <submittedName>
        <fullName evidence="9">PqqA peptide cyclase</fullName>
    </submittedName>
    <submittedName>
        <fullName evidence="10">Sporulation killing factor maturation protein SkfB</fullName>
        <ecNumber evidence="10">1.21.98.-</ecNumber>
    </submittedName>
</protein>
<dbReference type="InterPro" id="IPR050377">
    <property type="entry name" value="Radical_SAM_PqqE_MftC-like"/>
</dbReference>
<sequence length="476" mass="53956">MRICGEILPGHSVSQRFFAQENFLCGVAVLVATYGHDKKTSTIAICVEQIAPERRIIAERTMGLAHIYDNSFVEVFFESEAQSKFREYIITVRSEDSSHNNAATLYITGGDQRIEGHIQCNAMAKRDDNDGIIARLAYAPPTVDTLVPPNLEISLVTQCNLNCTHCISRETRRTARRLDQDIRNKIKIWSESGQLKTAYTDFSGDIFWADQRFGGELQFLIDLSVPFHTDTNATHLTVEAVDRVLVSKLTSINVSIDAAVNETYMRIRRGAPHIDTIFSNMKMLAERRRALGRHDVPLSAAFVLMRSNIDEVPEFIRCVHDVGFDAVRTIHMQAYTSDMDHESLWHDKERFNRVREIALATGDELGIKLYIDRAFDDRDDQVGSSFCTLPWRAAYLLGNGDVLACCVPGLRMGNLNEHSMEEIWNGPNYQALRQAVNSNEPPPSCRACPFVRKTNNPLSYMPYRAIRELDYIPNRS</sequence>
<dbReference type="InterPro" id="IPR007197">
    <property type="entry name" value="rSAM"/>
</dbReference>
<dbReference type="GO" id="GO:0051536">
    <property type="term" value="F:iron-sulfur cluster binding"/>
    <property type="evidence" value="ECO:0007669"/>
    <property type="project" value="UniProtKB-KW"/>
</dbReference>
<keyword evidence="4" id="KW-0479">Metal-binding</keyword>
<evidence type="ECO:0000256" key="5">
    <source>
        <dbReference type="ARBA" id="ARBA00023004"/>
    </source>
</evidence>
<keyword evidence="3" id="KW-0949">S-adenosyl-L-methionine</keyword>
<dbReference type="InterPro" id="IPR034391">
    <property type="entry name" value="AdoMet-like_SPASM_containing"/>
</dbReference>
<keyword evidence="6" id="KW-0411">Iron-sulfur</keyword>
<comment type="cofactor">
    <cofactor evidence="1">
        <name>[4Fe-4S] cluster</name>
        <dbReference type="ChEBI" id="CHEBI:49883"/>
    </cofactor>
</comment>
<evidence type="ECO:0000313" key="11">
    <source>
        <dbReference type="Proteomes" id="UP000401717"/>
    </source>
</evidence>
<evidence type="ECO:0000256" key="3">
    <source>
        <dbReference type="ARBA" id="ARBA00022691"/>
    </source>
</evidence>
<evidence type="ECO:0000259" key="7">
    <source>
        <dbReference type="Pfam" id="PF04055"/>
    </source>
</evidence>
<name>A0A564G1S5_9HYPH</name>
<keyword evidence="12" id="KW-1185">Reference proteome</keyword>
<dbReference type="PANTHER" id="PTHR11228">
    <property type="entry name" value="RADICAL SAM DOMAIN PROTEIN"/>
    <property type="match status" value="1"/>
</dbReference>
<accession>A0A564G1S5</accession>
<proteinExistence type="predicted"/>
<reference evidence="9" key="2">
    <citation type="journal article" date="2021" name="Front. Microbiol.">
        <title>Comprehensive Comparative Genomics and Phenotyping of Methylobacterium Species.</title>
        <authorList>
            <person name="Alessa O."/>
            <person name="Ogura Y."/>
            <person name="Fujitani Y."/>
            <person name="Takami H."/>
            <person name="Hayashi T."/>
            <person name="Sahin N."/>
            <person name="Tani A."/>
        </authorList>
    </citation>
    <scope>NUCLEOTIDE SEQUENCE</scope>
    <source>
        <strain evidence="9">DSM 22415</strain>
    </source>
</reference>
<dbReference type="Proteomes" id="UP000401717">
    <property type="component" value="Unassembled WGS sequence"/>
</dbReference>
<evidence type="ECO:0000256" key="4">
    <source>
        <dbReference type="ARBA" id="ARBA00022723"/>
    </source>
</evidence>
<dbReference type="SFLD" id="SFLDG01387">
    <property type="entry name" value="BtrN-like_SPASM_domain_contain"/>
    <property type="match status" value="1"/>
</dbReference>
<dbReference type="EC" id="1.21.98.-" evidence="10"/>
<dbReference type="InterPro" id="IPR023885">
    <property type="entry name" value="4Fe4S-binding_SPASM_dom"/>
</dbReference>
<reference evidence="9" key="3">
    <citation type="submission" date="2021-08" db="EMBL/GenBank/DDBJ databases">
        <authorList>
            <person name="Tani A."/>
            <person name="Ola A."/>
            <person name="Ogura Y."/>
            <person name="Katsura K."/>
            <person name="Hayashi T."/>
        </authorList>
    </citation>
    <scope>NUCLEOTIDE SEQUENCE</scope>
    <source>
        <strain evidence="9">DSM 22415</strain>
    </source>
</reference>
<evidence type="ECO:0000256" key="1">
    <source>
        <dbReference type="ARBA" id="ARBA00001966"/>
    </source>
</evidence>
<dbReference type="AlphaFoldDB" id="A0A564G1S5"/>
<evidence type="ECO:0000256" key="2">
    <source>
        <dbReference type="ARBA" id="ARBA00022485"/>
    </source>
</evidence>